<dbReference type="GO" id="GO:0007004">
    <property type="term" value="P:telomere maintenance via telomerase"/>
    <property type="evidence" value="ECO:0007669"/>
    <property type="project" value="TreeGrafter"/>
</dbReference>
<dbReference type="GO" id="GO:0046872">
    <property type="term" value="F:metal ion binding"/>
    <property type="evidence" value="ECO:0007669"/>
    <property type="project" value="UniProtKB-KW"/>
</dbReference>
<keyword evidence="15" id="KW-0234">DNA repair</keyword>
<keyword evidence="13" id="KW-0460">Magnesium</keyword>
<dbReference type="GO" id="GO:0051880">
    <property type="term" value="F:G-quadruplex DNA binding"/>
    <property type="evidence" value="ECO:0007669"/>
    <property type="project" value="TreeGrafter"/>
</dbReference>
<dbReference type="SUPFAM" id="SSF52540">
    <property type="entry name" value="P-loop containing nucleoside triphosphate hydrolases"/>
    <property type="match status" value="2"/>
</dbReference>
<dbReference type="GO" id="GO:0016887">
    <property type="term" value="F:ATP hydrolysis activity"/>
    <property type="evidence" value="ECO:0007669"/>
    <property type="project" value="InterPro"/>
</dbReference>
<evidence type="ECO:0000256" key="1">
    <source>
        <dbReference type="ARBA" id="ARBA00001947"/>
    </source>
</evidence>
<dbReference type="GO" id="GO:0043047">
    <property type="term" value="F:single-stranded telomeric DNA binding"/>
    <property type="evidence" value="ECO:0007669"/>
    <property type="project" value="TreeGrafter"/>
</dbReference>
<dbReference type="InterPro" id="IPR038729">
    <property type="entry name" value="Rad50/SbcC_AAA"/>
</dbReference>
<evidence type="ECO:0000256" key="19">
    <source>
        <dbReference type="SAM" id="Coils"/>
    </source>
</evidence>
<dbReference type="GO" id="GO:0000722">
    <property type="term" value="P:telomere maintenance via recombination"/>
    <property type="evidence" value="ECO:0007669"/>
    <property type="project" value="UniProtKB-ARBA"/>
</dbReference>
<feature type="compositionally biased region" description="Basic and acidic residues" evidence="20">
    <location>
        <begin position="928"/>
        <end position="945"/>
    </location>
</feature>
<keyword evidence="9" id="KW-0227">DNA damage</keyword>
<evidence type="ECO:0000313" key="23">
    <source>
        <dbReference type="Proteomes" id="UP001515480"/>
    </source>
</evidence>
<keyword evidence="7" id="KW-0479">Metal-binding</keyword>
<comment type="caution">
    <text evidence="22">The sequence shown here is derived from an EMBL/GenBank/DDBJ whole genome shotgun (WGS) entry which is preliminary data.</text>
</comment>
<evidence type="ECO:0000256" key="16">
    <source>
        <dbReference type="ARBA" id="ARBA00023242"/>
    </source>
</evidence>
<evidence type="ECO:0000256" key="5">
    <source>
        <dbReference type="ARBA" id="ARBA00017893"/>
    </source>
</evidence>
<sequence>MATSIEKLGIRGIRSYSPYHEQETIEFFKPLTLIVGKNGCGKTTIIECLKMMCSGELPPNCKTGQAFINDPNVFGVTEVKASINLKLIAKGQPIVCTRSFSLVQKGQPPKKEYKAVEAALKHKDSASGEITCSSYKPTELNKKIPEMMGVSSAILESVVFVHQEESCWPLSDDATLKKKFDDIFAATDYTKALEEINKFKKEKKTEEKVLKAELGVEEEKLSKANEMRQELTELQKNVLDLKARMEEQQQKIESANLRCDRLKRTKSQRDQLRSRVNTLHLEHQQLTNAVAQSVDRLAQLHNEGEFEESTEEIRQLQTEQNGISTKLQTDIEAAERKAKDLEASIERADKRKEEALNTLSGYRAAAEQQRALEKECGGLIEILRGQYALPLSCDGNATMSARGREAVKLLQRQLDERERALNDSNGQHRSKLQSKMASLQQTLSQLKNCDAEVAAKEDEAKQLKREEAQLVDQLNDLPQADESKRSRLQSELNTVKAELKLLLDEQKESHAAEELGKGQRKIKQLKDSQVNLVEELQRLDRERDKLMMLQEVKRVYEERRDRLANAIRDETRLKRVLGPAVDLQALLERGSLEREINKVKESRAQERERKERETSGALDKLLKKKNELLVKQSELQQLEDQKNGLEANLRAQDPRMLGEDYDFQSEMTQLEEKIGEETSNHQMSKTMAEFFDRAAAAAETGKNCLVCNQQCNDDAKQHIRALQSKVKRKQEQGADAAHEEKVRELNATLGKRRLAAQDAATYKRLRAAGVPQLAACVDELRAESIRLQGEHARLEDELKEAREQENEVLRLEVHSLKAMHAEASEAKEKYERSLVQSSAVSQLRQKEEVTLEWEQVQEEIRALEKTVESLDIKVRQKEEAVQSLMSSQSSLELKLARVEHEIEKRTRVEEQLRSVQAKSARLLLDAKRQRESKGPLELQAKREETEMQEMQAEADSASRELESRVTQARRDYDKLQHMVERIESYTAESLKDAEAQYDRDTSAIAAKKQQLKDLSLERDKMRAMLHSKNELKMLINANLELREHREGAEEKRNELQAAQKELLQLAGADGVDEALEKAENEINQGKRDYAHMEGALQPITLKATALQRQLKEPKYKHIDAEHRKKLIEYKTVQMCALDLERYYHALDRALMKFHSTKMQDINKQIKELWNKTYKGTDIDNIEIHSEHEGESKSGARKHTYRVQMYKQGAALDMRGRCSAGQKVLACLIIRLALAETFCLNCGILALDEPTTNLDKPNVEAFAGALNDIIKTRKQQSNFQLVVITHDEDFVQLIGRSENCSHYYRVSKEFHAPNEPPVSTIKQHPIDSFG</sequence>
<dbReference type="Pfam" id="PF13476">
    <property type="entry name" value="AAA_23"/>
    <property type="match status" value="1"/>
</dbReference>
<comment type="subcellular location">
    <subcellularLocation>
        <location evidence="3">Chromosome</location>
    </subcellularLocation>
    <subcellularLocation>
        <location evidence="2">Nucleus</location>
    </subcellularLocation>
</comment>
<comment type="similarity">
    <text evidence="4">Belongs to the SMC family. RAD50 subfamily.</text>
</comment>
<evidence type="ECO:0000256" key="13">
    <source>
        <dbReference type="ARBA" id="ARBA00022842"/>
    </source>
</evidence>
<keyword evidence="23" id="KW-1185">Reference proteome</keyword>
<evidence type="ECO:0000256" key="17">
    <source>
        <dbReference type="ARBA" id="ARBA00023254"/>
    </source>
</evidence>
<evidence type="ECO:0000256" key="14">
    <source>
        <dbReference type="ARBA" id="ARBA00023054"/>
    </source>
</evidence>
<evidence type="ECO:0000256" key="3">
    <source>
        <dbReference type="ARBA" id="ARBA00004286"/>
    </source>
</evidence>
<evidence type="ECO:0000256" key="2">
    <source>
        <dbReference type="ARBA" id="ARBA00004123"/>
    </source>
</evidence>
<dbReference type="InterPro" id="IPR004584">
    <property type="entry name" value="Rad50_eukaryotes"/>
</dbReference>
<dbReference type="GO" id="GO:0070192">
    <property type="term" value="P:chromosome organization involved in meiotic cell cycle"/>
    <property type="evidence" value="ECO:0007669"/>
    <property type="project" value="TreeGrafter"/>
</dbReference>
<dbReference type="FunFam" id="3.40.50.300:FF:000593">
    <property type="entry name" value="DNA repair protein RAD50"/>
    <property type="match status" value="1"/>
</dbReference>
<comment type="cofactor">
    <cofactor evidence="1">
        <name>Zn(2+)</name>
        <dbReference type="ChEBI" id="CHEBI:29105"/>
    </cofactor>
</comment>
<keyword evidence="11" id="KW-0862">Zinc</keyword>
<accession>A0AB34IHS8</accession>
<dbReference type="GO" id="GO:0000794">
    <property type="term" value="C:condensed nuclear chromosome"/>
    <property type="evidence" value="ECO:0007669"/>
    <property type="project" value="TreeGrafter"/>
</dbReference>
<dbReference type="Gene3D" id="3.40.50.300">
    <property type="entry name" value="P-loop containing nucleotide triphosphate hydrolases"/>
    <property type="match status" value="2"/>
</dbReference>
<keyword evidence="16" id="KW-0539">Nucleus</keyword>
<evidence type="ECO:0000256" key="11">
    <source>
        <dbReference type="ARBA" id="ARBA00022833"/>
    </source>
</evidence>
<keyword evidence="14 19" id="KW-0175">Coiled coil</keyword>
<dbReference type="GO" id="GO:0003691">
    <property type="term" value="F:double-stranded telomeric DNA binding"/>
    <property type="evidence" value="ECO:0007669"/>
    <property type="project" value="TreeGrafter"/>
</dbReference>
<evidence type="ECO:0000259" key="21">
    <source>
        <dbReference type="Pfam" id="PF13476"/>
    </source>
</evidence>
<dbReference type="PANTHER" id="PTHR18867:SF12">
    <property type="entry name" value="DNA REPAIR PROTEIN RAD50"/>
    <property type="match status" value="1"/>
</dbReference>
<name>A0AB34IHS8_PRYPA</name>
<dbReference type="GO" id="GO:0005524">
    <property type="term" value="F:ATP binding"/>
    <property type="evidence" value="ECO:0007669"/>
    <property type="project" value="UniProtKB-KW"/>
</dbReference>
<reference evidence="22 23" key="1">
    <citation type="journal article" date="2024" name="Science">
        <title>Giant polyketide synthase enzymes in the biosynthesis of giant marine polyether toxins.</title>
        <authorList>
            <person name="Fallon T.R."/>
            <person name="Shende V.V."/>
            <person name="Wierzbicki I.H."/>
            <person name="Pendleton A.L."/>
            <person name="Watervoot N.F."/>
            <person name="Auber R.P."/>
            <person name="Gonzalez D.J."/>
            <person name="Wisecaver J.H."/>
            <person name="Moore B.S."/>
        </authorList>
    </citation>
    <scope>NUCLEOTIDE SEQUENCE [LARGE SCALE GENOMIC DNA]</scope>
    <source>
        <strain evidence="22 23">12B1</strain>
    </source>
</reference>
<evidence type="ECO:0000256" key="10">
    <source>
        <dbReference type="ARBA" id="ARBA00022801"/>
    </source>
</evidence>
<proteinExistence type="inferred from homology"/>
<feature type="domain" description="Rad50/SbcC-type AAA" evidence="21">
    <location>
        <begin position="7"/>
        <end position="237"/>
    </location>
</feature>
<keyword evidence="6" id="KW-0158">Chromosome</keyword>
<keyword evidence="10" id="KW-0378">Hydrolase</keyword>
<keyword evidence="8" id="KW-0547">Nucleotide-binding</keyword>
<dbReference type="GO" id="GO:0006302">
    <property type="term" value="P:double-strand break repair"/>
    <property type="evidence" value="ECO:0007669"/>
    <property type="project" value="InterPro"/>
</dbReference>
<organism evidence="22 23">
    <name type="scientific">Prymnesium parvum</name>
    <name type="common">Toxic golden alga</name>
    <dbReference type="NCBI Taxonomy" id="97485"/>
    <lineage>
        <taxon>Eukaryota</taxon>
        <taxon>Haptista</taxon>
        <taxon>Haptophyta</taxon>
        <taxon>Prymnesiophyceae</taxon>
        <taxon>Prymnesiales</taxon>
        <taxon>Prymnesiaceae</taxon>
        <taxon>Prymnesium</taxon>
    </lineage>
</organism>
<dbReference type="EMBL" id="JBGBPQ010000025">
    <property type="protein sequence ID" value="KAL1499358.1"/>
    <property type="molecule type" value="Genomic_DNA"/>
</dbReference>
<feature type="coiled-coil region" evidence="19">
    <location>
        <begin position="189"/>
        <end position="365"/>
    </location>
</feature>
<protein>
    <recommendedName>
        <fullName evidence="5">DNA repair protein RAD50</fullName>
    </recommendedName>
</protein>
<comment type="catalytic activity">
    <reaction evidence="18">
        <text>ATP + H2O = ADP + phosphate + H(+)</text>
        <dbReference type="Rhea" id="RHEA:13065"/>
        <dbReference type="ChEBI" id="CHEBI:15377"/>
        <dbReference type="ChEBI" id="CHEBI:15378"/>
        <dbReference type="ChEBI" id="CHEBI:30616"/>
        <dbReference type="ChEBI" id="CHEBI:43474"/>
        <dbReference type="ChEBI" id="CHEBI:456216"/>
    </reaction>
</comment>
<dbReference type="NCBIfam" id="TIGR00606">
    <property type="entry name" value="rad50"/>
    <property type="match status" value="1"/>
</dbReference>
<dbReference type="Proteomes" id="UP001515480">
    <property type="component" value="Unassembled WGS sequence"/>
</dbReference>
<evidence type="ECO:0000256" key="20">
    <source>
        <dbReference type="SAM" id="MobiDB-lite"/>
    </source>
</evidence>
<evidence type="ECO:0000256" key="4">
    <source>
        <dbReference type="ARBA" id="ARBA00009439"/>
    </source>
</evidence>
<evidence type="ECO:0000256" key="18">
    <source>
        <dbReference type="ARBA" id="ARBA00049360"/>
    </source>
</evidence>
<dbReference type="InterPro" id="IPR027417">
    <property type="entry name" value="P-loop_NTPase"/>
</dbReference>
<dbReference type="PANTHER" id="PTHR18867">
    <property type="entry name" value="RAD50"/>
    <property type="match status" value="1"/>
</dbReference>
<evidence type="ECO:0000256" key="8">
    <source>
        <dbReference type="ARBA" id="ARBA00022741"/>
    </source>
</evidence>
<evidence type="ECO:0000256" key="6">
    <source>
        <dbReference type="ARBA" id="ARBA00022454"/>
    </source>
</evidence>
<evidence type="ECO:0000256" key="7">
    <source>
        <dbReference type="ARBA" id="ARBA00022723"/>
    </source>
</evidence>
<feature type="region of interest" description="Disordered" evidence="20">
    <location>
        <begin position="928"/>
        <end position="948"/>
    </location>
</feature>
<keyword evidence="17" id="KW-0469">Meiosis</keyword>
<feature type="coiled-coil region" evidence="19">
    <location>
        <begin position="407"/>
        <end position="648"/>
    </location>
</feature>
<gene>
    <name evidence="22" type="ORF">AB1Y20_011565</name>
</gene>
<dbReference type="GO" id="GO:0030870">
    <property type="term" value="C:Mre11 complex"/>
    <property type="evidence" value="ECO:0007669"/>
    <property type="project" value="InterPro"/>
</dbReference>
<evidence type="ECO:0000256" key="15">
    <source>
        <dbReference type="ARBA" id="ARBA00023204"/>
    </source>
</evidence>
<evidence type="ECO:0000256" key="12">
    <source>
        <dbReference type="ARBA" id="ARBA00022840"/>
    </source>
</evidence>
<evidence type="ECO:0000256" key="9">
    <source>
        <dbReference type="ARBA" id="ARBA00022763"/>
    </source>
</evidence>
<evidence type="ECO:0000313" key="22">
    <source>
        <dbReference type="EMBL" id="KAL1499358.1"/>
    </source>
</evidence>
<keyword evidence="12" id="KW-0067">ATP-binding</keyword>